<dbReference type="RefSeq" id="WP_066970092.1">
    <property type="nucleotide sequence ID" value="NZ_CP023449.1"/>
</dbReference>
<feature type="signal peptide" evidence="1">
    <location>
        <begin position="1"/>
        <end position="21"/>
    </location>
</feature>
<gene>
    <name evidence="2" type="ORF">COO09_05000</name>
</gene>
<keyword evidence="3" id="KW-1185">Reference proteome</keyword>
<accession>A0A2A4G0X5</accession>
<evidence type="ECO:0000313" key="2">
    <source>
        <dbReference type="EMBL" id="PCE43659.1"/>
    </source>
</evidence>
<proteinExistence type="predicted"/>
<feature type="chain" id="PRO_5012155652" evidence="1">
    <location>
        <begin position="22"/>
        <end position="173"/>
    </location>
</feature>
<sequence length="173" mass="18727">MVSVRATTLVLALLLASPAAAATDEAAARSELFDKLLDCRSIAEDAGRLSCYDSQSQAVAAARKKGDLMVLSRQDLKETRRTLFGFSLPKFSLKGIRMDDPGIDRLEGTVLAASPAGFYWSVALDRDSGTWETTEAINRQPLKGDKVVIKKGVLGGYLGTIGNSNLVRFKRVF</sequence>
<reference evidence="2 3" key="1">
    <citation type="submission" date="2017-09" db="EMBL/GenBank/DDBJ databases">
        <title>The Catabolism of 3,6-Dichlorosalicylic acid is Initiated by the Cytochrome P450 Monooxygenase DsmABC in Rhizorhabdus dicambivorans Ndbn-20.</title>
        <authorList>
            <person name="Na L."/>
        </authorList>
    </citation>
    <scope>NUCLEOTIDE SEQUENCE [LARGE SCALE GENOMIC DNA]</scope>
    <source>
        <strain evidence="2 3">Ndbn-20m</strain>
    </source>
</reference>
<evidence type="ECO:0000256" key="1">
    <source>
        <dbReference type="SAM" id="SignalP"/>
    </source>
</evidence>
<evidence type="ECO:0000313" key="3">
    <source>
        <dbReference type="Proteomes" id="UP000218934"/>
    </source>
</evidence>
<comment type="caution">
    <text evidence="2">The sequence shown here is derived from an EMBL/GenBank/DDBJ whole genome shotgun (WGS) entry which is preliminary data.</text>
</comment>
<dbReference type="Proteomes" id="UP000218934">
    <property type="component" value="Unassembled WGS sequence"/>
</dbReference>
<name>A0A2A4G0X5_9SPHN</name>
<dbReference type="EMBL" id="NWUF01000003">
    <property type="protein sequence ID" value="PCE43659.1"/>
    <property type="molecule type" value="Genomic_DNA"/>
</dbReference>
<organism evidence="2 3">
    <name type="scientific">Rhizorhabdus dicambivorans</name>
    <dbReference type="NCBI Taxonomy" id="1850238"/>
    <lineage>
        <taxon>Bacteria</taxon>
        <taxon>Pseudomonadati</taxon>
        <taxon>Pseudomonadota</taxon>
        <taxon>Alphaproteobacteria</taxon>
        <taxon>Sphingomonadales</taxon>
        <taxon>Sphingomonadaceae</taxon>
        <taxon>Rhizorhabdus</taxon>
    </lineage>
</organism>
<protein>
    <submittedName>
        <fullName evidence="2">Uncharacterized protein</fullName>
    </submittedName>
</protein>
<keyword evidence="1" id="KW-0732">Signal</keyword>
<dbReference type="OrthoDB" id="7596780at2"/>
<dbReference type="AlphaFoldDB" id="A0A2A4G0X5"/>
<dbReference type="KEGG" id="rdi:CMV14_02680"/>